<sequence length="76" mass="9030">MNKKNVVFRNPEDVLAFVKKVEKYPYNMDMKRGKCIVDAKSLLGLMNLGFHREIELKVYEDECEDLWKEIEEYLAA</sequence>
<dbReference type="InterPro" id="IPR035895">
    <property type="entry name" value="HPr-like_sf"/>
</dbReference>
<feature type="domain" description="HPr" evidence="1">
    <location>
        <begin position="16"/>
        <end position="74"/>
    </location>
</feature>
<name>A0A850HKC6_9FIRM</name>
<protein>
    <submittedName>
        <fullName evidence="3">HPr family phosphocarrier protein</fullName>
    </submittedName>
</protein>
<dbReference type="Proteomes" id="UP000528555">
    <property type="component" value="Unassembled WGS sequence"/>
</dbReference>
<reference evidence="3" key="2">
    <citation type="submission" date="2020-02" db="EMBL/GenBank/DDBJ databases">
        <authorList>
            <person name="Littmann E."/>
            <person name="Sorbara M."/>
        </authorList>
    </citation>
    <scope>NUCLEOTIDE SEQUENCE</scope>
    <source>
        <strain evidence="3">MSK.17.11</strain>
        <strain evidence="2">MSK.17.38</strain>
    </source>
</reference>
<accession>A0A850HKC6</accession>
<dbReference type="Gene3D" id="3.30.1340.10">
    <property type="entry name" value="HPr-like"/>
    <property type="match status" value="1"/>
</dbReference>
<organism evidence="3 4">
    <name type="scientific">Dorea phocaeensis</name>
    <dbReference type="NCBI Taxonomy" id="2040291"/>
    <lineage>
        <taxon>Bacteria</taxon>
        <taxon>Bacillati</taxon>
        <taxon>Bacillota</taxon>
        <taxon>Clostridia</taxon>
        <taxon>Lachnospirales</taxon>
        <taxon>Lachnospiraceae</taxon>
        <taxon>Dorea</taxon>
    </lineage>
</organism>
<gene>
    <name evidence="3" type="ORF">G5A66_06955</name>
    <name evidence="2" type="ORF">G5A75_06975</name>
</gene>
<evidence type="ECO:0000313" key="2">
    <source>
        <dbReference type="EMBL" id="NSK14613.1"/>
    </source>
</evidence>
<dbReference type="EMBL" id="JAAIUO010000003">
    <property type="protein sequence ID" value="NSK14613.1"/>
    <property type="molecule type" value="Genomic_DNA"/>
</dbReference>
<dbReference type="InterPro" id="IPR000032">
    <property type="entry name" value="HPr-like"/>
</dbReference>
<dbReference type="AlphaFoldDB" id="A0A850HKC6"/>
<dbReference type="SUPFAM" id="SSF55594">
    <property type="entry name" value="HPr-like"/>
    <property type="match status" value="1"/>
</dbReference>
<keyword evidence="4" id="KW-1185">Reference proteome</keyword>
<evidence type="ECO:0000259" key="1">
    <source>
        <dbReference type="Pfam" id="PF00381"/>
    </source>
</evidence>
<reference evidence="4 5" key="1">
    <citation type="journal article" date="2020" name="Cell Host Microbe">
        <title>Functional and Genomic Variation between Human-Derived Isolates of Lachnospiraceae Reveals Inter- and Intra-Species Diversity.</title>
        <authorList>
            <person name="Sorbara M.T."/>
            <person name="Littmann E.R."/>
            <person name="Fontana E."/>
            <person name="Moody T.U."/>
            <person name="Kohout C.E."/>
            <person name="Gjonbalaj M."/>
            <person name="Eaton V."/>
            <person name="Seok R."/>
            <person name="Leiner I.M."/>
            <person name="Pamer E.G."/>
        </authorList>
    </citation>
    <scope>NUCLEOTIDE SEQUENCE [LARGE SCALE GENOMIC DNA]</scope>
    <source>
        <strain evidence="3 4">MSK.17.11</strain>
        <strain evidence="2 5">MSK.17.38</strain>
    </source>
</reference>
<dbReference type="OrthoDB" id="1911397at2"/>
<dbReference type="Pfam" id="PF00381">
    <property type="entry name" value="PTS-HPr"/>
    <property type="match status" value="1"/>
</dbReference>
<proteinExistence type="predicted"/>
<evidence type="ECO:0000313" key="3">
    <source>
        <dbReference type="EMBL" id="NVH58387.1"/>
    </source>
</evidence>
<evidence type="ECO:0000313" key="4">
    <source>
        <dbReference type="Proteomes" id="UP000528555"/>
    </source>
</evidence>
<dbReference type="EMBL" id="JAAITX010000003">
    <property type="protein sequence ID" value="NVH58387.1"/>
    <property type="molecule type" value="Genomic_DNA"/>
</dbReference>
<dbReference type="RefSeq" id="WP_101695033.1">
    <property type="nucleotide sequence ID" value="NZ_JAAITX010000003.1"/>
</dbReference>
<comment type="caution">
    <text evidence="3">The sequence shown here is derived from an EMBL/GenBank/DDBJ whole genome shotgun (WGS) entry which is preliminary data.</text>
</comment>
<evidence type="ECO:0000313" key="5">
    <source>
        <dbReference type="Proteomes" id="UP000701680"/>
    </source>
</evidence>
<dbReference type="Proteomes" id="UP000701680">
    <property type="component" value="Unassembled WGS sequence"/>
</dbReference>